<dbReference type="RefSeq" id="WP_025912684.1">
    <property type="nucleotide sequence ID" value="NZ_AP022465.1"/>
</dbReference>
<dbReference type="Proteomes" id="UP000036013">
    <property type="component" value="Unassembled WGS sequence"/>
</dbReference>
<accession>A0A155ZXM8</accession>
<dbReference type="AlphaFoldDB" id="A0A0F0UTP1"/>
<evidence type="ECO:0000313" key="2">
    <source>
        <dbReference type="Proteomes" id="UP000036013"/>
    </source>
</evidence>
<dbReference type="KEGG" id="ern:BFV67_05420"/>
<accession>A0A1S2AZJ8</accession>
<comment type="caution">
    <text evidence="1">The sequence shown here is derived from an EMBL/GenBank/DDBJ whole genome shotgun (WGS) entry which is preliminary data.</text>
</comment>
<accession>A0A0F0UTP1</accession>
<dbReference type="GeneID" id="97444393"/>
<dbReference type="OrthoDB" id="6605870at2"/>
<reference evidence="1 2" key="1">
    <citation type="submission" date="2015-06" db="EMBL/GenBank/DDBJ databases">
        <authorList>
            <person name="Adams M."/>
            <person name="Sutton G."/>
            <person name="Nelson K."/>
            <person name="Bonomo R."/>
            <person name="McCorrison J."/>
            <person name="Sanka R."/>
            <person name="Brinkac L."/>
            <person name="Nierman W."/>
        </authorList>
    </citation>
    <scope>NUCLEOTIDE SEQUENCE [LARGE SCALE GENOMIC DNA]</scope>
    <source>
        <strain evidence="1 2">GN02692</strain>
    </source>
</reference>
<name>A0A0F0UTP1_9ENTR</name>
<protein>
    <submittedName>
        <fullName evidence="1">Uncharacterized protein</fullName>
    </submittedName>
</protein>
<proteinExistence type="predicted"/>
<evidence type="ECO:0000313" key="1">
    <source>
        <dbReference type="EMBL" id="KLP90901.1"/>
    </source>
</evidence>
<organism evidence="1 2">
    <name type="scientific">Enterobacter roggenkampii</name>
    <dbReference type="NCBI Taxonomy" id="1812935"/>
    <lineage>
        <taxon>Bacteria</taxon>
        <taxon>Pseudomonadati</taxon>
        <taxon>Pseudomonadota</taxon>
        <taxon>Gammaproteobacteria</taxon>
        <taxon>Enterobacterales</taxon>
        <taxon>Enterobacteriaceae</taxon>
        <taxon>Enterobacter</taxon>
        <taxon>Enterobacter cloacae complex</taxon>
    </lineage>
</organism>
<gene>
    <name evidence="1" type="ORF">ABF77_20635</name>
</gene>
<dbReference type="KEGG" id="ecls:LI67_006690"/>
<dbReference type="EMBL" id="LEDI01000110">
    <property type="protein sequence ID" value="KLP90901.1"/>
    <property type="molecule type" value="Genomic_DNA"/>
</dbReference>
<sequence length="126" mass="14746">MPFVSDELLYGYTIFQHLEYRPTTRTLINIKNGRIKRFGTTKARLFEYLLSGMDEGIVYDNDIIVHVFEDHGLRCSRSYLLSMIKKIQNAFNTVGFERYPFARVDGKAYVIDRSCLERIYVVKTSS</sequence>